<proteinExistence type="predicted"/>
<name>R3WIU9_9ENTE</name>
<accession>R3WIU9</accession>
<dbReference type="EMBL" id="AJAU01000011">
    <property type="protein sequence ID" value="EOL47766.1"/>
    <property type="molecule type" value="Genomic_DNA"/>
</dbReference>
<sequence length="433" mass="48560">MSKKSILLYHYNGTKKLSTKQGECLMKMKKYMLGIMTGVAIFLLAACGSDPRKEFSNALFSSKGEEYNAASFEMKIKDLAYDGDEGGAYVKMFASQLKDMSIDGKYAIDDKTDAMEMEVTANLFGEKLPFQFVGDKDKYFMSTSFVSGMLDLANSFDYPIELSKSDLNKLKGKYIDLAEAGDTLTSGELDKKTNSLKKRTFTNTEDSKMGREMKKLIESFDKKSFTKDKDVVTHTFTKKEIIQMLEKIDEVAKEDKDYKKSGDAKEMKDAIKSLKNDLDKMDVKISINQKTKALDMDMSLAATDKKDAKMSIVMTMAVKPQKNSGKIKMPSKKEVISQDELENILSNITGTGTDDSALNDDSMDYSDLKDDPEIQKLMDEQLDEMIKRIEANPSAVTEETAKEAREGAKEIFNEEQMKKLNDALDKALKAGTV</sequence>
<protein>
    <submittedName>
        <fullName evidence="2">Uncharacterized protein</fullName>
    </submittedName>
</protein>
<feature type="region of interest" description="Disordered" evidence="1">
    <location>
        <begin position="347"/>
        <end position="369"/>
    </location>
</feature>
<dbReference type="PATRIC" id="fig|1158612.3.peg.1004"/>
<reference evidence="2 3" key="1">
    <citation type="submission" date="2013-02" db="EMBL/GenBank/DDBJ databases">
        <title>The Genome Sequence of Enterococcus caccae BAA-1240.</title>
        <authorList>
            <consortium name="The Broad Institute Genome Sequencing Platform"/>
            <consortium name="The Broad Institute Genome Sequencing Center for Infectious Disease"/>
            <person name="Earl A.M."/>
            <person name="Gilmore M.S."/>
            <person name="Lebreton F."/>
            <person name="Walker B."/>
            <person name="Young S.K."/>
            <person name="Zeng Q."/>
            <person name="Gargeya S."/>
            <person name="Fitzgerald M."/>
            <person name="Haas B."/>
            <person name="Abouelleil A."/>
            <person name="Alvarado L."/>
            <person name="Arachchi H.M."/>
            <person name="Berlin A.M."/>
            <person name="Chapman S.B."/>
            <person name="Dewar J."/>
            <person name="Goldberg J."/>
            <person name="Griggs A."/>
            <person name="Gujja S."/>
            <person name="Hansen M."/>
            <person name="Howarth C."/>
            <person name="Imamovic A."/>
            <person name="Larimer J."/>
            <person name="McCowan C."/>
            <person name="Murphy C."/>
            <person name="Neiman D."/>
            <person name="Pearson M."/>
            <person name="Priest M."/>
            <person name="Roberts A."/>
            <person name="Saif S."/>
            <person name="Shea T."/>
            <person name="Sisk P."/>
            <person name="Sykes S."/>
            <person name="Wortman J."/>
            <person name="Nusbaum C."/>
            <person name="Birren B."/>
        </authorList>
    </citation>
    <scope>NUCLEOTIDE SEQUENCE [LARGE SCALE GENOMIC DNA]</scope>
    <source>
        <strain evidence="2 3">ATCC BAA-1240</strain>
    </source>
</reference>
<dbReference type="Proteomes" id="UP000013840">
    <property type="component" value="Unassembled WGS sequence"/>
</dbReference>
<dbReference type="eggNOG" id="ENOG5033Z1U">
    <property type="taxonomic scope" value="Bacteria"/>
</dbReference>
<comment type="caution">
    <text evidence="2">The sequence shown here is derived from an EMBL/GenBank/DDBJ whole genome shotgun (WGS) entry which is preliminary data.</text>
</comment>
<evidence type="ECO:0000313" key="2">
    <source>
        <dbReference type="EMBL" id="EOL47766.1"/>
    </source>
</evidence>
<evidence type="ECO:0000313" key="3">
    <source>
        <dbReference type="Proteomes" id="UP000013840"/>
    </source>
</evidence>
<feature type="compositionally biased region" description="Polar residues" evidence="1">
    <location>
        <begin position="347"/>
        <end position="356"/>
    </location>
</feature>
<gene>
    <name evidence="2" type="ORF">UC7_01016</name>
</gene>
<keyword evidence="3" id="KW-1185">Reference proteome</keyword>
<dbReference type="AlphaFoldDB" id="R3WIU9"/>
<evidence type="ECO:0000256" key="1">
    <source>
        <dbReference type="SAM" id="MobiDB-lite"/>
    </source>
</evidence>
<organism evidence="2 3">
    <name type="scientific">Enterococcus caccae ATCC BAA-1240</name>
    <dbReference type="NCBI Taxonomy" id="1158612"/>
    <lineage>
        <taxon>Bacteria</taxon>
        <taxon>Bacillati</taxon>
        <taxon>Bacillota</taxon>
        <taxon>Bacilli</taxon>
        <taxon>Lactobacillales</taxon>
        <taxon>Enterococcaceae</taxon>
        <taxon>Enterococcus</taxon>
    </lineage>
</organism>